<sequence>MSNSERGKYYRKKTREYEDHIEASTMQLSKQIQDLELLSCVQKQLASQQPKGHYSGSMMGQVLQYFEEAQQTDGLSTSFAADVKANAVYDGYQQRKYLSSIRAPARKMESAAITTQWSKHLIHHELLFFDLDCCRVAATSDAAGSPVVSLQGTLYGMFTLKTILNAFPHVIRNQALVDRLLNQKVRYLCNFKFYFDCDGELTYHTVEADVVPGLLHVLDNLADHLQHDHN</sequence>
<accession>K3WE15</accession>
<organism evidence="1 2">
    <name type="scientific">Globisporangium ultimum (strain ATCC 200006 / CBS 805.95 / DAOM BR144)</name>
    <name type="common">Pythium ultimum</name>
    <dbReference type="NCBI Taxonomy" id="431595"/>
    <lineage>
        <taxon>Eukaryota</taxon>
        <taxon>Sar</taxon>
        <taxon>Stramenopiles</taxon>
        <taxon>Oomycota</taxon>
        <taxon>Peronosporomycetes</taxon>
        <taxon>Pythiales</taxon>
        <taxon>Pythiaceae</taxon>
        <taxon>Globisporangium</taxon>
    </lineage>
</organism>
<evidence type="ECO:0000313" key="2">
    <source>
        <dbReference type="Proteomes" id="UP000019132"/>
    </source>
</evidence>
<proteinExistence type="predicted"/>
<dbReference type="Proteomes" id="UP000019132">
    <property type="component" value="Unassembled WGS sequence"/>
</dbReference>
<reference evidence="2" key="2">
    <citation type="submission" date="2010-04" db="EMBL/GenBank/DDBJ databases">
        <authorList>
            <person name="Buell R."/>
            <person name="Hamilton J."/>
            <person name="Hostetler J."/>
        </authorList>
    </citation>
    <scope>NUCLEOTIDE SEQUENCE [LARGE SCALE GENOMIC DNA]</scope>
    <source>
        <strain evidence="2">DAOM:BR144</strain>
    </source>
</reference>
<protein>
    <submittedName>
        <fullName evidence="1">Uncharacterized protein</fullName>
    </submittedName>
</protein>
<dbReference type="AlphaFoldDB" id="K3WE15"/>
<evidence type="ECO:0000313" key="1">
    <source>
        <dbReference type="EnsemblProtists" id="PYU1_T003206"/>
    </source>
</evidence>
<reference evidence="2" key="1">
    <citation type="journal article" date="2010" name="Genome Biol.">
        <title>Genome sequence of the necrotrophic plant pathogen Pythium ultimum reveals original pathogenicity mechanisms and effector repertoire.</title>
        <authorList>
            <person name="Levesque C.A."/>
            <person name="Brouwer H."/>
            <person name="Cano L."/>
            <person name="Hamilton J.P."/>
            <person name="Holt C."/>
            <person name="Huitema E."/>
            <person name="Raffaele S."/>
            <person name="Robideau G.P."/>
            <person name="Thines M."/>
            <person name="Win J."/>
            <person name="Zerillo M.M."/>
            <person name="Beakes G.W."/>
            <person name="Boore J.L."/>
            <person name="Busam D."/>
            <person name="Dumas B."/>
            <person name="Ferriera S."/>
            <person name="Fuerstenberg S.I."/>
            <person name="Gachon C.M."/>
            <person name="Gaulin E."/>
            <person name="Govers F."/>
            <person name="Grenville-Briggs L."/>
            <person name="Horner N."/>
            <person name="Hostetler J."/>
            <person name="Jiang R.H."/>
            <person name="Johnson J."/>
            <person name="Krajaejun T."/>
            <person name="Lin H."/>
            <person name="Meijer H.J."/>
            <person name="Moore B."/>
            <person name="Morris P."/>
            <person name="Phuntmart V."/>
            <person name="Puiu D."/>
            <person name="Shetty J."/>
            <person name="Stajich J.E."/>
            <person name="Tripathy S."/>
            <person name="Wawra S."/>
            <person name="van West P."/>
            <person name="Whitty B.R."/>
            <person name="Coutinho P.M."/>
            <person name="Henrissat B."/>
            <person name="Martin F."/>
            <person name="Thomas P.D."/>
            <person name="Tyler B.M."/>
            <person name="De Vries R.P."/>
            <person name="Kamoun S."/>
            <person name="Yandell M."/>
            <person name="Tisserat N."/>
            <person name="Buell C.R."/>
        </authorList>
    </citation>
    <scope>NUCLEOTIDE SEQUENCE</scope>
    <source>
        <strain evidence="2">DAOM:BR144</strain>
    </source>
</reference>
<dbReference type="HOGENOM" id="CLU_050616_1_2_1"/>
<keyword evidence="2" id="KW-1185">Reference proteome</keyword>
<dbReference type="InParanoid" id="K3WE15"/>
<dbReference type="EnsemblProtists" id="PYU1_T003206">
    <property type="protein sequence ID" value="PYU1_T003206"/>
    <property type="gene ID" value="PYU1_G003199"/>
</dbReference>
<reference evidence="1" key="3">
    <citation type="submission" date="2015-02" db="UniProtKB">
        <authorList>
            <consortium name="EnsemblProtists"/>
        </authorList>
    </citation>
    <scope>IDENTIFICATION</scope>
    <source>
        <strain evidence="1">DAOM BR144</strain>
    </source>
</reference>
<dbReference type="EMBL" id="GL376603">
    <property type="status" value="NOT_ANNOTATED_CDS"/>
    <property type="molecule type" value="Genomic_DNA"/>
</dbReference>
<dbReference type="VEuPathDB" id="FungiDB:PYU1_G003199"/>
<name>K3WE15_GLOUD</name>